<evidence type="ECO:0000259" key="5">
    <source>
        <dbReference type="PROSITE" id="PS51194"/>
    </source>
</evidence>
<dbReference type="SUPFAM" id="SSF52540">
    <property type="entry name" value="P-loop containing nucleoside triphosphate hydrolases"/>
    <property type="match status" value="1"/>
</dbReference>
<dbReference type="Pfam" id="PF00271">
    <property type="entry name" value="Helicase_C"/>
    <property type="match status" value="1"/>
</dbReference>
<dbReference type="GO" id="GO:0005524">
    <property type="term" value="F:ATP binding"/>
    <property type="evidence" value="ECO:0007669"/>
    <property type="project" value="UniProtKB-KW"/>
</dbReference>
<keyword evidence="1" id="KW-0547">Nucleotide-binding</keyword>
<keyword evidence="2" id="KW-0378">Hydrolase</keyword>
<reference evidence="6" key="1">
    <citation type="submission" date="2014-05" db="EMBL/GenBank/DDBJ databases">
        <title>The transcriptome of the halophilic microalga Tetraselmis sp. GSL018 isolated from the Great Salt Lake, Utah.</title>
        <authorList>
            <person name="Jinkerson R.E."/>
            <person name="D'Adamo S."/>
            <person name="Posewitz M.C."/>
        </authorList>
    </citation>
    <scope>NUCLEOTIDE SEQUENCE</scope>
    <source>
        <strain evidence="6">GSL018</strain>
    </source>
</reference>
<evidence type="ECO:0000313" key="6">
    <source>
        <dbReference type="EMBL" id="JAC59540.1"/>
    </source>
</evidence>
<dbReference type="PANTHER" id="PTHR12131:SF28">
    <property type="entry name" value="DEXH-BOX ATP-DEPENDENT RNA HELICASE DEXH18, MITOCHONDRIAL"/>
    <property type="match status" value="1"/>
</dbReference>
<feature type="domain" description="Helicase C-terminal" evidence="5">
    <location>
        <begin position="1"/>
        <end position="98"/>
    </location>
</feature>
<dbReference type="Gene3D" id="3.40.50.300">
    <property type="entry name" value="P-loop containing nucleotide triphosphate hydrolases"/>
    <property type="match status" value="1"/>
</dbReference>
<dbReference type="PANTHER" id="PTHR12131">
    <property type="entry name" value="ATP-DEPENDENT RNA AND DNA HELICASE"/>
    <property type="match status" value="1"/>
</dbReference>
<dbReference type="GO" id="GO:0045025">
    <property type="term" value="C:mitochondrial degradosome"/>
    <property type="evidence" value="ECO:0007669"/>
    <property type="project" value="TreeGrafter"/>
</dbReference>
<dbReference type="InterPro" id="IPR050699">
    <property type="entry name" value="RNA-DNA_Helicase"/>
</dbReference>
<dbReference type="PROSITE" id="PS51194">
    <property type="entry name" value="HELICASE_CTER"/>
    <property type="match status" value="1"/>
</dbReference>
<dbReference type="InterPro" id="IPR001650">
    <property type="entry name" value="Helicase_C-like"/>
</dbReference>
<organism evidence="6">
    <name type="scientific">Tetraselmis sp. GSL018</name>
    <dbReference type="NCBI Taxonomy" id="582737"/>
    <lineage>
        <taxon>Eukaryota</taxon>
        <taxon>Viridiplantae</taxon>
        <taxon>Chlorophyta</taxon>
        <taxon>core chlorophytes</taxon>
        <taxon>Chlorodendrophyceae</taxon>
        <taxon>Chlorodendrales</taxon>
        <taxon>Chlorodendraceae</taxon>
        <taxon>Tetraselmis</taxon>
    </lineage>
</organism>
<dbReference type="GO" id="GO:0004386">
    <property type="term" value="F:helicase activity"/>
    <property type="evidence" value="ECO:0007669"/>
    <property type="project" value="UniProtKB-KW"/>
</dbReference>
<proteinExistence type="predicted"/>
<evidence type="ECO:0000256" key="2">
    <source>
        <dbReference type="ARBA" id="ARBA00022801"/>
    </source>
</evidence>
<dbReference type="InterPro" id="IPR027417">
    <property type="entry name" value="P-loop_NTPase"/>
</dbReference>
<dbReference type="EMBL" id="GBEZ01027813">
    <property type="protein sequence ID" value="JAC59540.1"/>
    <property type="molecule type" value="Transcribed_RNA"/>
</dbReference>
<keyword evidence="4" id="KW-0067">ATP-binding</keyword>
<evidence type="ECO:0000256" key="4">
    <source>
        <dbReference type="ARBA" id="ARBA00022840"/>
    </source>
</evidence>
<dbReference type="GO" id="GO:0000965">
    <property type="term" value="P:mitochondrial RNA 3'-end processing"/>
    <property type="evidence" value="ECO:0007669"/>
    <property type="project" value="TreeGrafter"/>
</dbReference>
<gene>
    <name evidence="6" type="ORF">TSPGSL018_31168</name>
</gene>
<dbReference type="AlphaFoldDB" id="A0A061QM91"/>
<accession>A0A061QM91</accession>
<sequence length="98" mass="11086">MRRIQARLFNDPNSGFDVMVASDAMGMGLNLNIRRVVFHTLEKFEGTYVKPVSVSMIKQISGRAGRRSSEWEKGLVTCFRSADISYLKEALSVNFPRV</sequence>
<keyword evidence="3 6" id="KW-0347">Helicase</keyword>
<evidence type="ECO:0000256" key="3">
    <source>
        <dbReference type="ARBA" id="ARBA00022806"/>
    </source>
</evidence>
<evidence type="ECO:0000256" key="1">
    <source>
        <dbReference type="ARBA" id="ARBA00022741"/>
    </source>
</evidence>
<protein>
    <submittedName>
        <fullName evidence="6">Atp-dependent rna helicase mitochondrial-like</fullName>
    </submittedName>
</protein>
<name>A0A061QM91_9CHLO</name>
<dbReference type="GO" id="GO:0016787">
    <property type="term" value="F:hydrolase activity"/>
    <property type="evidence" value="ECO:0007669"/>
    <property type="project" value="UniProtKB-KW"/>
</dbReference>